<dbReference type="InParanoid" id="C5KV81"/>
<evidence type="ECO:0000313" key="2">
    <source>
        <dbReference type="Proteomes" id="UP000007800"/>
    </source>
</evidence>
<dbReference type="EMBL" id="GG676416">
    <property type="protein sequence ID" value="EER11627.1"/>
    <property type="molecule type" value="Genomic_DNA"/>
</dbReference>
<name>C5KV81_PERM5</name>
<reference evidence="1 2" key="1">
    <citation type="submission" date="2008-07" db="EMBL/GenBank/DDBJ databases">
        <authorList>
            <person name="El-Sayed N."/>
            <person name="Caler E."/>
            <person name="Inman J."/>
            <person name="Amedeo P."/>
            <person name="Hass B."/>
            <person name="Wortman J."/>
        </authorList>
    </citation>
    <scope>NUCLEOTIDE SEQUENCE [LARGE SCALE GENOMIC DNA]</scope>
    <source>
        <strain evidence="2">ATCC 50983 / TXsc</strain>
    </source>
</reference>
<evidence type="ECO:0000313" key="1">
    <source>
        <dbReference type="EMBL" id="EER11627.1"/>
    </source>
</evidence>
<dbReference type="GeneID" id="9047074"/>
<dbReference type="RefSeq" id="XP_002779832.1">
    <property type="nucleotide sequence ID" value="XM_002779786.1"/>
</dbReference>
<gene>
    <name evidence="1" type="ORF">Pmar_PMAR009842</name>
</gene>
<proteinExistence type="predicted"/>
<accession>C5KV81</accession>
<dbReference type="AlphaFoldDB" id="C5KV81"/>
<dbReference type="Proteomes" id="UP000007800">
    <property type="component" value="Unassembled WGS sequence"/>
</dbReference>
<organism evidence="2">
    <name type="scientific">Perkinsus marinus (strain ATCC 50983 / TXsc)</name>
    <dbReference type="NCBI Taxonomy" id="423536"/>
    <lineage>
        <taxon>Eukaryota</taxon>
        <taxon>Sar</taxon>
        <taxon>Alveolata</taxon>
        <taxon>Perkinsozoa</taxon>
        <taxon>Perkinsea</taxon>
        <taxon>Perkinsida</taxon>
        <taxon>Perkinsidae</taxon>
        <taxon>Perkinsus</taxon>
    </lineage>
</organism>
<keyword evidence="2" id="KW-1185">Reference proteome</keyword>
<protein>
    <submittedName>
        <fullName evidence="1">Uncharacterized protein</fullName>
    </submittedName>
</protein>
<sequence length="52" mass="5569">MSKCGNITGRTPLAVIPALQPQPPLRFLEVEGVTLVFSVLGVKRISPVTHSL</sequence>